<dbReference type="InterPro" id="IPR036812">
    <property type="entry name" value="NAD(P)_OxRdtase_dom_sf"/>
</dbReference>
<evidence type="ECO:0000313" key="1">
    <source>
        <dbReference type="EMBL" id="CAF1462231.1"/>
    </source>
</evidence>
<gene>
    <name evidence="2" type="ORF">OTI717_LOCUS34220</name>
    <name evidence="1" type="ORF">RFH988_LOCUS37205</name>
</gene>
<dbReference type="Proteomes" id="UP000663882">
    <property type="component" value="Unassembled WGS sequence"/>
</dbReference>
<dbReference type="AlphaFoldDB" id="A0A819V410"/>
<dbReference type="SUPFAM" id="SSF51430">
    <property type="entry name" value="NAD(P)-linked oxidoreductase"/>
    <property type="match status" value="1"/>
</dbReference>
<dbReference type="Proteomes" id="UP000663823">
    <property type="component" value="Unassembled WGS sequence"/>
</dbReference>
<evidence type="ECO:0008006" key="4">
    <source>
        <dbReference type="Google" id="ProtNLM"/>
    </source>
</evidence>
<evidence type="ECO:0000313" key="3">
    <source>
        <dbReference type="Proteomes" id="UP000663823"/>
    </source>
</evidence>
<protein>
    <recommendedName>
        <fullName evidence="4">NADP-dependent oxidoreductase domain-containing protein</fullName>
    </recommendedName>
</protein>
<dbReference type="Gene3D" id="3.20.20.100">
    <property type="entry name" value="NADP-dependent oxidoreductase domain"/>
    <property type="match status" value="1"/>
</dbReference>
<organism evidence="2 3">
    <name type="scientific">Rotaria sordida</name>
    <dbReference type="NCBI Taxonomy" id="392033"/>
    <lineage>
        <taxon>Eukaryota</taxon>
        <taxon>Metazoa</taxon>
        <taxon>Spiralia</taxon>
        <taxon>Gnathifera</taxon>
        <taxon>Rotifera</taxon>
        <taxon>Eurotatoria</taxon>
        <taxon>Bdelloidea</taxon>
        <taxon>Philodinida</taxon>
        <taxon>Philodinidae</taxon>
        <taxon>Rotaria</taxon>
    </lineage>
</organism>
<dbReference type="EMBL" id="CAJOAX010011961">
    <property type="protein sequence ID" value="CAF4103367.1"/>
    <property type="molecule type" value="Genomic_DNA"/>
</dbReference>
<evidence type="ECO:0000313" key="2">
    <source>
        <dbReference type="EMBL" id="CAF4103367.1"/>
    </source>
</evidence>
<name>A0A819V410_9BILA</name>
<sequence>MTSNKIPRVILGCMTMGPPGTNTARVTTVDGTKEMFKVLQSYGYTELDTARTYNDGKQEGFTRETGVLNEGFTVATKCENGKKELVRRQQVSNEIYDRYIDDIFFTSNESLHTINQMLDEANQFHHNIKLVRQLDRSVPIDVYIENKNDTQVT</sequence>
<dbReference type="EMBL" id="CAJNOO010007119">
    <property type="protein sequence ID" value="CAF1462231.1"/>
    <property type="molecule type" value="Genomic_DNA"/>
</dbReference>
<dbReference type="OrthoDB" id="48988at2759"/>
<comment type="caution">
    <text evidence="2">The sequence shown here is derived from an EMBL/GenBank/DDBJ whole genome shotgun (WGS) entry which is preliminary data.</text>
</comment>
<proteinExistence type="predicted"/>
<reference evidence="2" key="1">
    <citation type="submission" date="2021-02" db="EMBL/GenBank/DDBJ databases">
        <authorList>
            <person name="Nowell W R."/>
        </authorList>
    </citation>
    <scope>NUCLEOTIDE SEQUENCE</scope>
</reference>
<accession>A0A819V410</accession>